<proteinExistence type="predicted"/>
<protein>
    <recommendedName>
        <fullName evidence="3">DUF1376 domain-containing protein</fullName>
    </recommendedName>
</protein>
<name>A0A941DGB1_9BURK</name>
<evidence type="ECO:0008006" key="3">
    <source>
        <dbReference type="Google" id="ProtNLM"/>
    </source>
</evidence>
<dbReference type="AlphaFoldDB" id="A0A941DGB1"/>
<dbReference type="EMBL" id="JAGSPM010000007">
    <property type="protein sequence ID" value="MBR7747436.1"/>
    <property type="molecule type" value="Genomic_DNA"/>
</dbReference>
<organism evidence="1 2">
    <name type="scientific">Undibacterium baiyunense</name>
    <dbReference type="NCBI Taxonomy" id="2828731"/>
    <lineage>
        <taxon>Bacteria</taxon>
        <taxon>Pseudomonadati</taxon>
        <taxon>Pseudomonadota</taxon>
        <taxon>Betaproteobacteria</taxon>
        <taxon>Burkholderiales</taxon>
        <taxon>Oxalobacteraceae</taxon>
        <taxon>Undibacterium</taxon>
    </lineage>
</organism>
<gene>
    <name evidence="1" type="ORF">KDM92_12660</name>
</gene>
<dbReference type="Proteomes" id="UP000680158">
    <property type="component" value="Unassembled WGS sequence"/>
</dbReference>
<evidence type="ECO:0000313" key="1">
    <source>
        <dbReference type="EMBL" id="MBR7747436.1"/>
    </source>
</evidence>
<sequence>MSEAMQRRLVMLLCLRCSNTLVTLHDDEIAFALRIDETELAQTKELFLRKGFIDSTWEIQNWDKRQFVSDSSAPRVAKHRAAKKEAQNQAENECNVTVTPQIQNRTDTEQIQNKEEIKPSAKAQKFDFTAKLIELGADEKSVRDWLAVRKLKRAANTETVIENLVREAAKAQVSVADAVLICATRSWQGFEAEWLKPKAQASPVRDGSKLGVHGQATANAAQKWLESKNAG</sequence>
<accession>A0A941DGB1</accession>
<evidence type="ECO:0000313" key="2">
    <source>
        <dbReference type="Proteomes" id="UP000680158"/>
    </source>
</evidence>
<comment type="caution">
    <text evidence="1">The sequence shown here is derived from an EMBL/GenBank/DDBJ whole genome shotgun (WGS) entry which is preliminary data.</text>
</comment>
<keyword evidence="2" id="KW-1185">Reference proteome</keyword>
<reference evidence="1 2" key="1">
    <citation type="submission" date="2021-04" db="EMBL/GenBank/DDBJ databases">
        <title>novel species isolated from subtropical streams in China.</title>
        <authorList>
            <person name="Lu H."/>
        </authorList>
    </citation>
    <scope>NUCLEOTIDE SEQUENCE [LARGE SCALE GENOMIC DNA]</scope>
    <source>
        <strain evidence="1 2">BYS107W</strain>
    </source>
</reference>